<keyword evidence="3" id="KW-0808">Transferase</keyword>
<organism evidence="6 7">
    <name type="scientific">Cyanidium caldarium</name>
    <name type="common">Red alga</name>
    <dbReference type="NCBI Taxonomy" id="2771"/>
    <lineage>
        <taxon>Eukaryota</taxon>
        <taxon>Rhodophyta</taxon>
        <taxon>Bangiophyceae</taxon>
        <taxon>Cyanidiales</taxon>
        <taxon>Cyanidiaceae</taxon>
        <taxon>Cyanidium</taxon>
    </lineage>
</organism>
<keyword evidence="7" id="KW-1185">Reference proteome</keyword>
<dbReference type="InterPro" id="IPR002376">
    <property type="entry name" value="Formyl_transf_N"/>
</dbReference>
<dbReference type="GO" id="GO:0005829">
    <property type="term" value="C:cytosol"/>
    <property type="evidence" value="ECO:0007669"/>
    <property type="project" value="TreeGrafter"/>
</dbReference>
<gene>
    <name evidence="6" type="ORF">CDCA_CDCA12G3502</name>
</gene>
<sequence length="265" mass="29022">MFAAPPPLRLAVPAASIRPRPLHFAAPACHSRRVALPSLLQCRAQLRTAVLVSGGGRSLENLLCHFTSSTLVQICLVIASREGCGAIERARRFLVPVRVISPRSPVDVRAFSEAVSAELDAQRVQLVVLAGFIHFYHIPDRYANRVMNIHPALMPSFCGRGYYGERVHRAVLAYGAKVTGVTVHFADNEYDHGPIILQRAVAVHEDDTVETLAARVFAEECRLLPQAIELWATQRLRIEGRRVRILPAAESTHAPSSATTAMGDA</sequence>
<proteinExistence type="predicted"/>
<feature type="domain" description="Formyl transferase N-terminal" evidence="5">
    <location>
        <begin position="47"/>
        <end position="228"/>
    </location>
</feature>
<dbReference type="Pfam" id="PF00551">
    <property type="entry name" value="Formyl_trans_N"/>
    <property type="match status" value="1"/>
</dbReference>
<dbReference type="GO" id="GO:0006189">
    <property type="term" value="P:'de novo' IMP biosynthetic process"/>
    <property type="evidence" value="ECO:0007669"/>
    <property type="project" value="InterPro"/>
</dbReference>
<name>A0AAV9IYW0_CYACA</name>
<comment type="pathway">
    <text evidence="1">Purine metabolism; IMP biosynthesis via de novo pathway; N(2)-formyl-N(1)-(5-phospho-D-ribosyl)glycinamide from N(1)-(5-phospho-D-ribosyl)glycinamide (10-formyl THF route): step 1/1.</text>
</comment>
<dbReference type="CDD" id="cd08645">
    <property type="entry name" value="FMT_core_GART"/>
    <property type="match status" value="1"/>
</dbReference>
<dbReference type="PANTHER" id="PTHR43369">
    <property type="entry name" value="PHOSPHORIBOSYLGLYCINAMIDE FORMYLTRANSFERASE"/>
    <property type="match status" value="1"/>
</dbReference>
<dbReference type="EMBL" id="JANCYW010000012">
    <property type="protein sequence ID" value="KAK4537477.1"/>
    <property type="molecule type" value="Genomic_DNA"/>
</dbReference>
<comment type="caution">
    <text evidence="6">The sequence shown here is derived from an EMBL/GenBank/DDBJ whole genome shotgun (WGS) entry which is preliminary data.</text>
</comment>
<evidence type="ECO:0000313" key="7">
    <source>
        <dbReference type="Proteomes" id="UP001301350"/>
    </source>
</evidence>
<protein>
    <recommendedName>
        <fullName evidence="2">phosphoribosylglycinamide formyltransferase 1</fullName>
        <ecNumber evidence="2">2.1.2.2</ecNumber>
    </recommendedName>
</protein>
<dbReference type="SUPFAM" id="SSF53328">
    <property type="entry name" value="Formyltransferase"/>
    <property type="match status" value="1"/>
</dbReference>
<reference evidence="6 7" key="1">
    <citation type="submission" date="2022-07" db="EMBL/GenBank/DDBJ databases">
        <title>Genome-wide signatures of adaptation to extreme environments.</title>
        <authorList>
            <person name="Cho C.H."/>
            <person name="Yoon H.S."/>
        </authorList>
    </citation>
    <scope>NUCLEOTIDE SEQUENCE [LARGE SCALE GENOMIC DNA]</scope>
    <source>
        <strain evidence="6 7">DBV 063 E5</strain>
    </source>
</reference>
<evidence type="ECO:0000256" key="2">
    <source>
        <dbReference type="ARBA" id="ARBA00012254"/>
    </source>
</evidence>
<dbReference type="InterPro" id="IPR004607">
    <property type="entry name" value="GART"/>
</dbReference>
<keyword evidence="4" id="KW-0658">Purine biosynthesis</keyword>
<dbReference type="InterPro" id="IPR036477">
    <property type="entry name" value="Formyl_transf_N_sf"/>
</dbReference>
<dbReference type="Proteomes" id="UP001301350">
    <property type="component" value="Unassembled WGS sequence"/>
</dbReference>
<dbReference type="EC" id="2.1.2.2" evidence="2"/>
<evidence type="ECO:0000256" key="3">
    <source>
        <dbReference type="ARBA" id="ARBA00022679"/>
    </source>
</evidence>
<dbReference type="GO" id="GO:0004644">
    <property type="term" value="F:phosphoribosylglycinamide formyltransferase activity"/>
    <property type="evidence" value="ECO:0007669"/>
    <property type="project" value="UniProtKB-EC"/>
</dbReference>
<dbReference type="Gene3D" id="3.40.50.170">
    <property type="entry name" value="Formyl transferase, N-terminal domain"/>
    <property type="match status" value="1"/>
</dbReference>
<evidence type="ECO:0000313" key="6">
    <source>
        <dbReference type="EMBL" id="KAK4537477.1"/>
    </source>
</evidence>
<evidence type="ECO:0000259" key="5">
    <source>
        <dbReference type="Pfam" id="PF00551"/>
    </source>
</evidence>
<accession>A0AAV9IYW0</accession>
<dbReference type="AlphaFoldDB" id="A0AAV9IYW0"/>
<dbReference type="PANTHER" id="PTHR43369:SF2">
    <property type="entry name" value="PHOSPHORIBOSYLGLYCINAMIDE FORMYLTRANSFERASE"/>
    <property type="match status" value="1"/>
</dbReference>
<evidence type="ECO:0000256" key="1">
    <source>
        <dbReference type="ARBA" id="ARBA00005054"/>
    </source>
</evidence>
<evidence type="ECO:0000256" key="4">
    <source>
        <dbReference type="ARBA" id="ARBA00022755"/>
    </source>
</evidence>